<feature type="coiled-coil region" evidence="1">
    <location>
        <begin position="592"/>
        <end position="619"/>
    </location>
</feature>
<reference evidence="4" key="1">
    <citation type="journal article" date="2019" name="Int. J. Syst. Evol. Microbiol.">
        <title>The Global Catalogue of Microorganisms (GCM) 10K type strain sequencing project: providing services to taxonomists for standard genome sequencing and annotation.</title>
        <authorList>
            <consortium name="The Broad Institute Genomics Platform"/>
            <consortium name="The Broad Institute Genome Sequencing Center for Infectious Disease"/>
            <person name="Wu L."/>
            <person name="Ma J."/>
        </authorList>
    </citation>
    <scope>NUCLEOTIDE SEQUENCE [LARGE SCALE GENOMIC DNA]</scope>
    <source>
        <strain evidence="4">PCU 280</strain>
    </source>
</reference>
<name>A0ABW1V9F7_9BACL</name>
<protein>
    <submittedName>
        <fullName evidence="3">Motility associated factor glycosyltransferase family protein</fullName>
    </submittedName>
</protein>
<evidence type="ECO:0000313" key="4">
    <source>
        <dbReference type="Proteomes" id="UP001596233"/>
    </source>
</evidence>
<keyword evidence="1" id="KW-0175">Coiled coil</keyword>
<comment type="caution">
    <text evidence="3">The sequence shown here is derived from an EMBL/GenBank/DDBJ whole genome shotgun (WGS) entry which is preliminary data.</text>
</comment>
<dbReference type="PANTHER" id="PTHR41786:SF1">
    <property type="entry name" value="6-HYDROXYMETHYLPTERIN DIPHOSPHOKINASE MPTE-LIKE DOMAIN-CONTAINING PROTEIN"/>
    <property type="match status" value="1"/>
</dbReference>
<dbReference type="Proteomes" id="UP001596233">
    <property type="component" value="Unassembled WGS sequence"/>
</dbReference>
<dbReference type="PANTHER" id="PTHR41786">
    <property type="entry name" value="MOTILITY ACCESSORY FACTOR MAF"/>
    <property type="match status" value="1"/>
</dbReference>
<evidence type="ECO:0000313" key="3">
    <source>
        <dbReference type="EMBL" id="MFC6334896.1"/>
    </source>
</evidence>
<gene>
    <name evidence="3" type="ORF">ACFP56_19880</name>
</gene>
<evidence type="ECO:0000256" key="1">
    <source>
        <dbReference type="SAM" id="Coils"/>
    </source>
</evidence>
<organism evidence="3 4">
    <name type="scientific">Paenibacillus septentrionalis</name>
    <dbReference type="NCBI Taxonomy" id="429342"/>
    <lineage>
        <taxon>Bacteria</taxon>
        <taxon>Bacillati</taxon>
        <taxon>Bacillota</taxon>
        <taxon>Bacilli</taxon>
        <taxon>Bacillales</taxon>
        <taxon>Paenibacillaceae</taxon>
        <taxon>Paenibacillus</taxon>
    </lineage>
</organism>
<dbReference type="Pfam" id="PF01973">
    <property type="entry name" value="MptE-like"/>
    <property type="match status" value="1"/>
</dbReference>
<proteinExistence type="predicted"/>
<dbReference type="EMBL" id="JBHSTE010000008">
    <property type="protein sequence ID" value="MFC6334896.1"/>
    <property type="molecule type" value="Genomic_DNA"/>
</dbReference>
<dbReference type="InterPro" id="IPR002826">
    <property type="entry name" value="MptE-like"/>
</dbReference>
<feature type="domain" description="6-hydroxymethylpterin diphosphokinase MptE-like" evidence="2">
    <location>
        <begin position="208"/>
        <end position="377"/>
    </location>
</feature>
<accession>A0ABW1V9F7</accession>
<dbReference type="RefSeq" id="WP_379237901.1">
    <property type="nucleotide sequence ID" value="NZ_JBHSTE010000008.1"/>
</dbReference>
<keyword evidence="4" id="KW-1185">Reference proteome</keyword>
<sequence>MTDLLQKNLMYLYSNKRDTFDLIQRYLDQVNEKKSKLIINDDGTVNLTYTLTDGIKTLYSDDQSDITKWIEEHNYLQDGQYDVVMYGLGLTQHLAKLIEINSKLNFFIMEPEIDIFVEALKIVEIDQLLEHPQVKQLTIGNHPIHFKLFHSLVSTYSSLSQIDVYIPYYAQINIEDMRAFYEYNYLIRESRLIEIGFEKQFGTLPYRNSINNIEKMLLSQPISELHNKFEGCTALVVGGGPSLAVDAEEIKKHKDKLLIIAAGSSIQSLLTYGIEPHLMVSMDPGSANGKVYEKIESSEIPLVFVPQIYANILNIHPKHNYYAWFQNDVIINYLFSDIKVDYNFVPTNSVSGTAIQVAKYLGANQILFAGQDCSFPNNEFYAQGVEHVSESQLKKKIAKGNLEVENVNGTTNYTDISMKSVLENIERLISTIDDVTFINTSSLGAKIKGADYVPFLEATKNIQSNNFNFSELRLSFKNESTTNSITVEGALSRIRKFKSTCEQLIDYSEASLKLIGKIDEQSRRQPDKAMNTLAKLEQQFSKVTRNAMFEDIITVWNRGLTRNYDQQVIRIAKEPTMIGKTKLLNEIVVPFIEAIINSFRELIKEFQQLQEKLTQIKEQ</sequence>
<evidence type="ECO:0000259" key="2">
    <source>
        <dbReference type="Pfam" id="PF01973"/>
    </source>
</evidence>